<accession>A0A0A3YQA1</accession>
<reference evidence="3 4" key="1">
    <citation type="submission" date="2014-10" db="EMBL/GenBank/DDBJ databases">
        <title>Genome sequence of Erwinia typographi M043b.</title>
        <authorList>
            <person name="Chan K.-G."/>
            <person name="Tan W.-S."/>
        </authorList>
    </citation>
    <scope>NUCLEOTIDE SEQUENCE [LARGE SCALE GENOMIC DNA]</scope>
    <source>
        <strain evidence="3 4">M043b</strain>
    </source>
</reference>
<dbReference type="OrthoDB" id="7575400at2"/>
<dbReference type="EMBL" id="JRUQ01000059">
    <property type="protein sequence ID" value="KGT88815.1"/>
    <property type="molecule type" value="Genomic_DNA"/>
</dbReference>
<protein>
    <submittedName>
        <fullName evidence="3">Ribonuclease inhibitor</fullName>
    </submittedName>
</protein>
<sequence length="96" mass="10845">MNSVSFDFAKIADVDDFYRQFAHKFVLGEQFGANLDALWDALTGLVELPLRITFRHLAQHADAAQFEQVIAVMQEAEQELAGKFSLRIRQAPFSAD</sequence>
<name>A0A0A3YQA1_9GAMM</name>
<dbReference type="InterPro" id="IPR000468">
    <property type="entry name" value="Barstar"/>
</dbReference>
<dbReference type="RefSeq" id="WP_034896989.1">
    <property type="nucleotide sequence ID" value="NZ_JRUQ01000059.1"/>
</dbReference>
<evidence type="ECO:0000313" key="3">
    <source>
        <dbReference type="EMBL" id="KGT88815.1"/>
    </source>
</evidence>
<dbReference type="AlphaFoldDB" id="A0A0A3YQA1"/>
<evidence type="ECO:0000313" key="4">
    <source>
        <dbReference type="Proteomes" id="UP000030351"/>
    </source>
</evidence>
<comment type="caution">
    <text evidence="3">The sequence shown here is derived from an EMBL/GenBank/DDBJ whole genome shotgun (WGS) entry which is preliminary data.</text>
</comment>
<feature type="domain" description="Barstar (barnase inhibitor)" evidence="2">
    <location>
        <begin position="1"/>
        <end position="82"/>
    </location>
</feature>
<evidence type="ECO:0000256" key="1">
    <source>
        <dbReference type="ARBA" id="ARBA00006845"/>
    </source>
</evidence>
<comment type="similarity">
    <text evidence="1">Belongs to the barstar family.</text>
</comment>
<dbReference type="Gene3D" id="3.30.370.10">
    <property type="entry name" value="Barstar-like"/>
    <property type="match status" value="1"/>
</dbReference>
<evidence type="ECO:0000259" key="2">
    <source>
        <dbReference type="Pfam" id="PF01337"/>
    </source>
</evidence>
<organism evidence="3 4">
    <name type="scientific">Erwinia typographi</name>
    <dbReference type="NCBI Taxonomy" id="371042"/>
    <lineage>
        <taxon>Bacteria</taxon>
        <taxon>Pseudomonadati</taxon>
        <taxon>Pseudomonadota</taxon>
        <taxon>Gammaproteobacteria</taxon>
        <taxon>Enterobacterales</taxon>
        <taxon>Erwiniaceae</taxon>
        <taxon>Erwinia</taxon>
    </lineage>
</organism>
<proteinExistence type="inferred from homology"/>
<dbReference type="eggNOG" id="COG2732">
    <property type="taxonomic scope" value="Bacteria"/>
</dbReference>
<dbReference type="STRING" id="371042.NG99_20285"/>
<gene>
    <name evidence="3" type="ORF">NG99_20285</name>
</gene>
<dbReference type="Proteomes" id="UP000030351">
    <property type="component" value="Unassembled WGS sequence"/>
</dbReference>
<dbReference type="InterPro" id="IPR035905">
    <property type="entry name" value="Barstar-like_sf"/>
</dbReference>
<dbReference type="Pfam" id="PF01337">
    <property type="entry name" value="Barstar"/>
    <property type="match status" value="1"/>
</dbReference>
<keyword evidence="4" id="KW-1185">Reference proteome</keyword>
<dbReference type="SUPFAM" id="SSF52038">
    <property type="entry name" value="Barstar-related"/>
    <property type="match status" value="1"/>
</dbReference>